<dbReference type="InterPro" id="IPR050553">
    <property type="entry name" value="Thioredoxin_ResA/DsbE_sf"/>
</dbReference>
<dbReference type="Proteomes" id="UP000480684">
    <property type="component" value="Unassembled WGS sequence"/>
</dbReference>
<evidence type="ECO:0000256" key="2">
    <source>
        <dbReference type="ARBA" id="ARBA00022748"/>
    </source>
</evidence>
<dbReference type="Pfam" id="PF08534">
    <property type="entry name" value="Redoxin"/>
    <property type="match status" value="1"/>
</dbReference>
<comment type="caution">
    <text evidence="7">The sequence shown here is derived from an EMBL/GenBank/DDBJ whole genome shotgun (WGS) entry which is preliminary data.</text>
</comment>
<dbReference type="GO" id="GO:0017004">
    <property type="term" value="P:cytochrome complex assembly"/>
    <property type="evidence" value="ECO:0007669"/>
    <property type="project" value="UniProtKB-KW"/>
</dbReference>
<comment type="subcellular location">
    <subcellularLocation>
        <location evidence="1">Cell envelope</location>
    </subcellularLocation>
</comment>
<dbReference type="EMBL" id="JAAIYP010000003">
    <property type="protein sequence ID" value="NFV78601.1"/>
    <property type="molecule type" value="Genomic_DNA"/>
</dbReference>
<dbReference type="PROSITE" id="PS51318">
    <property type="entry name" value="TAT"/>
    <property type="match status" value="1"/>
</dbReference>
<dbReference type="GO" id="GO:0030313">
    <property type="term" value="C:cell envelope"/>
    <property type="evidence" value="ECO:0007669"/>
    <property type="project" value="UniProtKB-SubCell"/>
</dbReference>
<keyword evidence="3" id="KW-1015">Disulfide bond</keyword>
<protein>
    <submittedName>
        <fullName evidence="7">TlpA family protein disulfide reductase</fullName>
    </submittedName>
</protein>
<keyword evidence="2" id="KW-0201">Cytochrome c-type biogenesis</keyword>
<dbReference type="GO" id="GO:0015036">
    <property type="term" value="F:disulfide oxidoreductase activity"/>
    <property type="evidence" value="ECO:0007669"/>
    <property type="project" value="UniProtKB-ARBA"/>
</dbReference>
<dbReference type="PROSITE" id="PS00194">
    <property type="entry name" value="THIOREDOXIN_1"/>
    <property type="match status" value="1"/>
</dbReference>
<dbReference type="Gene3D" id="3.40.30.10">
    <property type="entry name" value="Glutaredoxin"/>
    <property type="match status" value="1"/>
</dbReference>
<dbReference type="InterPro" id="IPR006311">
    <property type="entry name" value="TAT_signal"/>
</dbReference>
<dbReference type="InterPro" id="IPR013766">
    <property type="entry name" value="Thioredoxin_domain"/>
</dbReference>
<dbReference type="InterPro" id="IPR013740">
    <property type="entry name" value="Redoxin"/>
</dbReference>
<evidence type="ECO:0000256" key="4">
    <source>
        <dbReference type="ARBA" id="ARBA00023284"/>
    </source>
</evidence>
<dbReference type="AlphaFoldDB" id="A0A7C9QRT6"/>
<feature type="domain" description="Thioredoxin" evidence="6">
    <location>
        <begin position="36"/>
        <end position="178"/>
    </location>
</feature>
<evidence type="ECO:0000313" key="8">
    <source>
        <dbReference type="Proteomes" id="UP000480684"/>
    </source>
</evidence>
<accession>A0A7C9QRT6</accession>
<dbReference type="RefSeq" id="WP_163673677.1">
    <property type="nucleotide sequence ID" value="NZ_JAAIYP010000003.1"/>
</dbReference>
<dbReference type="PANTHER" id="PTHR42852">
    <property type="entry name" value="THIOL:DISULFIDE INTERCHANGE PROTEIN DSBE"/>
    <property type="match status" value="1"/>
</dbReference>
<evidence type="ECO:0000256" key="3">
    <source>
        <dbReference type="ARBA" id="ARBA00023157"/>
    </source>
</evidence>
<name>A0A7C9QRT6_9PROT</name>
<sequence>MNRRRLLLTGLATLGASTLSPVAAQAAKAQQGLFVHAEPRPLPALDIRDNEGRPAGLDGFRGRPVLMNLWASWCLPCVAELPALDRLKPQIEPEGVAVMALCLDRSGAVGAVNTYARLGIGNLAVHVDYERKAGEVLGVPVLPTTLLVDAAGREVARFVGPAAWDGAEAMTLLRALKAGKPLDPSMAPPLAKPKTNP</sequence>
<keyword evidence="4" id="KW-0676">Redox-active center</keyword>
<feature type="chain" id="PRO_5028893873" evidence="5">
    <location>
        <begin position="27"/>
        <end position="197"/>
    </location>
</feature>
<evidence type="ECO:0000256" key="1">
    <source>
        <dbReference type="ARBA" id="ARBA00004196"/>
    </source>
</evidence>
<dbReference type="SUPFAM" id="SSF52833">
    <property type="entry name" value="Thioredoxin-like"/>
    <property type="match status" value="1"/>
</dbReference>
<dbReference type="PANTHER" id="PTHR42852:SF6">
    <property type="entry name" value="THIOL:DISULFIDE INTERCHANGE PROTEIN DSBE"/>
    <property type="match status" value="1"/>
</dbReference>
<proteinExistence type="predicted"/>
<dbReference type="CDD" id="cd02966">
    <property type="entry name" value="TlpA_like_family"/>
    <property type="match status" value="1"/>
</dbReference>
<keyword evidence="8" id="KW-1185">Reference proteome</keyword>
<keyword evidence="5" id="KW-0732">Signal</keyword>
<organism evidence="7 8">
    <name type="scientific">Magnetospirillum aberrantis SpK</name>
    <dbReference type="NCBI Taxonomy" id="908842"/>
    <lineage>
        <taxon>Bacteria</taxon>
        <taxon>Pseudomonadati</taxon>
        <taxon>Pseudomonadota</taxon>
        <taxon>Alphaproteobacteria</taxon>
        <taxon>Rhodospirillales</taxon>
        <taxon>Rhodospirillaceae</taxon>
        <taxon>Magnetospirillum</taxon>
    </lineage>
</organism>
<dbReference type="PROSITE" id="PS51352">
    <property type="entry name" value="THIOREDOXIN_2"/>
    <property type="match status" value="1"/>
</dbReference>
<feature type="signal peptide" evidence="5">
    <location>
        <begin position="1"/>
        <end position="26"/>
    </location>
</feature>
<evidence type="ECO:0000313" key="7">
    <source>
        <dbReference type="EMBL" id="NFV78601.1"/>
    </source>
</evidence>
<evidence type="ECO:0000256" key="5">
    <source>
        <dbReference type="SAM" id="SignalP"/>
    </source>
</evidence>
<reference evidence="7 8" key="1">
    <citation type="submission" date="2020-02" db="EMBL/GenBank/DDBJ databases">
        <authorList>
            <person name="Dziuba M."/>
            <person name="Kuznetsov B."/>
            <person name="Mardanov A."/>
            <person name="Ravin N."/>
            <person name="Grouzdev D."/>
        </authorList>
    </citation>
    <scope>NUCLEOTIDE SEQUENCE [LARGE SCALE GENOMIC DNA]</scope>
    <source>
        <strain evidence="7 8">SpK</strain>
    </source>
</reference>
<evidence type="ECO:0000259" key="6">
    <source>
        <dbReference type="PROSITE" id="PS51352"/>
    </source>
</evidence>
<gene>
    <name evidence="7" type="ORF">G4223_00530</name>
</gene>
<dbReference type="InterPro" id="IPR036249">
    <property type="entry name" value="Thioredoxin-like_sf"/>
</dbReference>
<dbReference type="InterPro" id="IPR017937">
    <property type="entry name" value="Thioredoxin_CS"/>
</dbReference>